<proteinExistence type="inferred from homology"/>
<evidence type="ECO:0000313" key="3">
    <source>
        <dbReference type="EMBL" id="GEB86550.1"/>
    </source>
</evidence>
<dbReference type="OrthoDB" id="9803749at2"/>
<dbReference type="Pfam" id="PF03960">
    <property type="entry name" value="ArsC"/>
    <property type="match status" value="1"/>
</dbReference>
<gene>
    <name evidence="3" type="ORF">APE01nite_23470</name>
</gene>
<name>A0A4Y3TZS9_9PROT</name>
<dbReference type="Gene3D" id="3.40.30.10">
    <property type="entry name" value="Glutaredoxin"/>
    <property type="match status" value="1"/>
</dbReference>
<accession>A0A4Y3TZS9</accession>
<evidence type="ECO:0000313" key="4">
    <source>
        <dbReference type="Proteomes" id="UP000317730"/>
    </source>
</evidence>
<dbReference type="NCBIfam" id="TIGR01617">
    <property type="entry name" value="arsC_related"/>
    <property type="match status" value="1"/>
</dbReference>
<evidence type="ECO:0000256" key="2">
    <source>
        <dbReference type="PROSITE-ProRule" id="PRU01282"/>
    </source>
</evidence>
<keyword evidence="4" id="KW-1185">Reference proteome</keyword>
<protein>
    <submittedName>
        <fullName evidence="3">Arsenate reductase</fullName>
    </submittedName>
</protein>
<comment type="caution">
    <text evidence="3">The sequence shown here is derived from an EMBL/GenBank/DDBJ whole genome shotgun (WGS) entry which is preliminary data.</text>
</comment>
<dbReference type="InterPro" id="IPR036249">
    <property type="entry name" value="Thioredoxin-like_sf"/>
</dbReference>
<dbReference type="AlphaFoldDB" id="A0A4Y3TZS9"/>
<dbReference type="CDD" id="cd03035">
    <property type="entry name" value="ArsC_Yffb"/>
    <property type="match status" value="1"/>
</dbReference>
<comment type="similarity">
    <text evidence="1 2">Belongs to the ArsC family.</text>
</comment>
<reference evidence="3 4" key="1">
    <citation type="submission" date="2019-06" db="EMBL/GenBank/DDBJ databases">
        <title>Whole genome shotgun sequence of Acetobacter peroxydans NBRC 13755.</title>
        <authorList>
            <person name="Hosoyama A."/>
            <person name="Uohara A."/>
            <person name="Ohji S."/>
            <person name="Ichikawa N."/>
        </authorList>
    </citation>
    <scope>NUCLEOTIDE SEQUENCE [LARGE SCALE GENOMIC DNA]</scope>
    <source>
        <strain evidence="3 4">NBRC 13755</strain>
    </source>
</reference>
<dbReference type="InterPro" id="IPR006660">
    <property type="entry name" value="Arsenate_reductase-like"/>
</dbReference>
<dbReference type="EMBL" id="BJMV01000017">
    <property type="protein sequence ID" value="GEB86550.1"/>
    <property type="molecule type" value="Genomic_DNA"/>
</dbReference>
<dbReference type="Proteomes" id="UP000317730">
    <property type="component" value="Unassembled WGS sequence"/>
</dbReference>
<dbReference type="PANTHER" id="PTHR30041:SF8">
    <property type="entry name" value="PROTEIN YFFB"/>
    <property type="match status" value="1"/>
</dbReference>
<dbReference type="SUPFAM" id="SSF52833">
    <property type="entry name" value="Thioredoxin-like"/>
    <property type="match status" value="1"/>
</dbReference>
<dbReference type="RefSeq" id="WP_141377800.1">
    <property type="nucleotide sequence ID" value="NZ_BAPL01000026.1"/>
</dbReference>
<organism evidence="3 4">
    <name type="scientific">Acetobacter peroxydans</name>
    <dbReference type="NCBI Taxonomy" id="104098"/>
    <lineage>
        <taxon>Bacteria</taxon>
        <taxon>Pseudomonadati</taxon>
        <taxon>Pseudomonadota</taxon>
        <taxon>Alphaproteobacteria</taxon>
        <taxon>Acetobacterales</taxon>
        <taxon>Acetobacteraceae</taxon>
        <taxon>Acetobacter</taxon>
    </lineage>
</organism>
<sequence length="117" mass="13173">MSAQAVLYGIKNCDTVRKARQWLEGHGIAYVFHDYRVDGMAAVPLDRWADALGWDVLLNRASTTFRALEAADKADLNRTRGIELMKANPTLIKRPVLEWAGHLQVGFKPDQYAGLFE</sequence>
<dbReference type="PANTHER" id="PTHR30041">
    <property type="entry name" value="ARSENATE REDUCTASE"/>
    <property type="match status" value="1"/>
</dbReference>
<evidence type="ECO:0000256" key="1">
    <source>
        <dbReference type="ARBA" id="ARBA00007198"/>
    </source>
</evidence>
<dbReference type="PROSITE" id="PS51353">
    <property type="entry name" value="ARSC"/>
    <property type="match status" value="1"/>
</dbReference>
<dbReference type="InterPro" id="IPR006504">
    <property type="entry name" value="Tscrpt_reg_Spx/MgsR"/>
</dbReference>